<dbReference type="Proteomes" id="UP000237351">
    <property type="component" value="Chromosome"/>
</dbReference>
<keyword evidence="2" id="KW-1185">Reference proteome</keyword>
<proteinExistence type="predicted"/>
<sequence>MKKLILFFVVVLFFSSKGFTSHEVIVDWFDQKSVTKEVKQSLQKLDDGKFPFVSTTNNIKALSYIDSFEAMSDPLIFQHTDTKNNLFFVLKDQEIPFGCGYLAQSTPHEEFSLELYLGARIKDLYPENEIVAAAFIVDEITKDFEAKSVSVTFIPVPGMVISPRSRALQKNHHALQMHLMRNGFSVLKHNPDLVLSLTKRF</sequence>
<reference evidence="1 2" key="1">
    <citation type="submission" date="2014-06" db="EMBL/GenBank/DDBJ databases">
        <title>The genome of the endonuclear symbiont Nucleicultrix amoebiphila.</title>
        <authorList>
            <person name="Schulz F."/>
            <person name="Horn M."/>
        </authorList>
    </citation>
    <scope>NUCLEOTIDE SEQUENCE [LARGE SCALE GENOMIC DNA]</scope>
    <source>
        <strain evidence="1 2">FS5</strain>
    </source>
</reference>
<dbReference type="RefSeq" id="WP_085784536.1">
    <property type="nucleotide sequence ID" value="NZ_CP008743.1"/>
</dbReference>
<dbReference type="KEGG" id="naf:GQ61_06660"/>
<evidence type="ECO:0000313" key="1">
    <source>
        <dbReference type="EMBL" id="ARN85024.1"/>
    </source>
</evidence>
<dbReference type="AlphaFoldDB" id="A0A1W6N582"/>
<evidence type="ECO:0000313" key="2">
    <source>
        <dbReference type="Proteomes" id="UP000237351"/>
    </source>
</evidence>
<accession>A0A1W6N582</accession>
<name>A0A1W6N582_9PROT</name>
<protein>
    <submittedName>
        <fullName evidence="1">Uncharacterized protein</fullName>
    </submittedName>
</protein>
<gene>
    <name evidence="1" type="ORF">GQ61_06660</name>
</gene>
<organism evidence="1 2">
    <name type="scientific">Candidatus Nucleicultrix amoebiphila FS5</name>
    <dbReference type="NCBI Taxonomy" id="1414854"/>
    <lineage>
        <taxon>Bacteria</taxon>
        <taxon>Pseudomonadati</taxon>
        <taxon>Pseudomonadota</taxon>
        <taxon>Alphaproteobacteria</taxon>
        <taxon>Holosporales</taxon>
        <taxon>Candidatus Nucleicultricaceae</taxon>
        <taxon>Candidatus Nucleicultrix</taxon>
    </lineage>
</organism>
<dbReference type="EMBL" id="CP008743">
    <property type="protein sequence ID" value="ARN85024.1"/>
    <property type="molecule type" value="Genomic_DNA"/>
</dbReference>